<feature type="compositionally biased region" description="Polar residues" evidence="3">
    <location>
        <begin position="108"/>
        <end position="125"/>
    </location>
</feature>
<keyword evidence="2" id="KW-0472">Membrane</keyword>
<dbReference type="InterPro" id="IPR003423">
    <property type="entry name" value="OMP_efflux"/>
</dbReference>
<reference evidence="5" key="1">
    <citation type="submission" date="2017-05" db="EMBL/GenBank/DDBJ databases">
        <authorList>
            <person name="Macchi M."/>
            <person name="Festa S."/>
            <person name="Coppotelli B.M."/>
            <person name="Morelli I.S."/>
        </authorList>
    </citation>
    <scope>NUCLEOTIDE SEQUENCE [LARGE SCALE GENOMIC DNA]</scope>
    <source>
        <strain evidence="5">I</strain>
    </source>
</reference>
<dbReference type="SUPFAM" id="SSF56954">
    <property type="entry name" value="Outer membrane efflux proteins (OEP)"/>
    <property type="match status" value="1"/>
</dbReference>
<dbReference type="OrthoDB" id="9783100at2"/>
<dbReference type="STRING" id="1122125.GCA_000423185_02969"/>
<keyword evidence="2" id="KW-0732">Signal</keyword>
<dbReference type="PANTHER" id="PTHR30203:SF33">
    <property type="entry name" value="BLR4455 PROTEIN"/>
    <property type="match status" value="1"/>
</dbReference>
<dbReference type="AlphaFoldDB" id="A0A211ZU96"/>
<evidence type="ECO:0000256" key="1">
    <source>
        <dbReference type="ARBA" id="ARBA00007613"/>
    </source>
</evidence>
<dbReference type="Proteomes" id="UP000196655">
    <property type="component" value="Unassembled WGS sequence"/>
</dbReference>
<evidence type="ECO:0000313" key="4">
    <source>
        <dbReference type="EMBL" id="OWJ68779.1"/>
    </source>
</evidence>
<evidence type="ECO:0008006" key="6">
    <source>
        <dbReference type="Google" id="ProtNLM"/>
    </source>
</evidence>
<dbReference type="RefSeq" id="WP_088149569.1">
    <property type="nucleotide sequence ID" value="NZ_NHON01000003.1"/>
</dbReference>
<dbReference type="NCBIfam" id="TIGR01845">
    <property type="entry name" value="outer_NodT"/>
    <property type="match status" value="1"/>
</dbReference>
<proteinExistence type="inferred from homology"/>
<dbReference type="InterPro" id="IPR010131">
    <property type="entry name" value="MdtP/NodT-like"/>
</dbReference>
<comment type="caution">
    <text evidence="4">The sequence shown here is derived from an EMBL/GenBank/DDBJ whole genome shotgun (WGS) entry which is preliminary data.</text>
</comment>
<evidence type="ECO:0000256" key="2">
    <source>
        <dbReference type="RuleBase" id="RU362097"/>
    </source>
</evidence>
<dbReference type="Gene3D" id="1.20.1600.10">
    <property type="entry name" value="Outer membrane efflux proteins (OEP)"/>
    <property type="match status" value="1"/>
</dbReference>
<dbReference type="PROSITE" id="PS51257">
    <property type="entry name" value="PROKAR_LIPOPROTEIN"/>
    <property type="match status" value="1"/>
</dbReference>
<dbReference type="GO" id="GO:0015562">
    <property type="term" value="F:efflux transmembrane transporter activity"/>
    <property type="evidence" value="ECO:0007669"/>
    <property type="project" value="InterPro"/>
</dbReference>
<keyword evidence="5" id="KW-1185">Reference proteome</keyword>
<keyword evidence="2" id="KW-0564">Palmitate</keyword>
<dbReference type="Pfam" id="PF02321">
    <property type="entry name" value="OEP"/>
    <property type="match status" value="2"/>
</dbReference>
<keyword evidence="2" id="KW-0449">Lipoprotein</keyword>
<dbReference type="EMBL" id="NHON01000003">
    <property type="protein sequence ID" value="OWJ68779.1"/>
    <property type="molecule type" value="Genomic_DNA"/>
</dbReference>
<comment type="similarity">
    <text evidence="1 2">Belongs to the outer membrane factor (OMF) (TC 1.B.17) family.</text>
</comment>
<evidence type="ECO:0000313" key="5">
    <source>
        <dbReference type="Proteomes" id="UP000196655"/>
    </source>
</evidence>
<feature type="chain" id="PRO_5011834598" description="RND transporter" evidence="2">
    <location>
        <begin position="25"/>
        <end position="479"/>
    </location>
</feature>
<keyword evidence="2" id="KW-0812">Transmembrane</keyword>
<feature type="region of interest" description="Disordered" evidence="3">
    <location>
        <begin position="105"/>
        <end position="125"/>
    </location>
</feature>
<dbReference type="PANTHER" id="PTHR30203">
    <property type="entry name" value="OUTER MEMBRANE CATION EFFLUX PROTEIN"/>
    <property type="match status" value="1"/>
</dbReference>
<dbReference type="GO" id="GO:0005886">
    <property type="term" value="C:plasma membrane"/>
    <property type="evidence" value="ECO:0007669"/>
    <property type="project" value="UniProtKB-SubCell"/>
</dbReference>
<comment type="subcellular location">
    <subcellularLocation>
        <location evidence="2">Cell membrane</location>
        <topology evidence="2">Lipid-anchor</topology>
    </subcellularLocation>
</comment>
<evidence type="ECO:0000256" key="3">
    <source>
        <dbReference type="SAM" id="MobiDB-lite"/>
    </source>
</evidence>
<organism evidence="4 5">
    <name type="scientific">Inquilinus limosus</name>
    <dbReference type="NCBI Taxonomy" id="171674"/>
    <lineage>
        <taxon>Bacteria</taxon>
        <taxon>Pseudomonadati</taxon>
        <taxon>Pseudomonadota</taxon>
        <taxon>Alphaproteobacteria</taxon>
        <taxon>Rhodospirillales</taxon>
        <taxon>Rhodospirillaceae</taxon>
        <taxon>Inquilinus</taxon>
    </lineage>
</organism>
<accession>A0A211ZU96</accession>
<feature type="signal peptide" evidence="2">
    <location>
        <begin position="1"/>
        <end position="24"/>
    </location>
</feature>
<gene>
    <name evidence="4" type="ORF">BWR60_03255</name>
</gene>
<name>A0A211ZU96_9PROT</name>
<sequence>MPRPTRFSRSLAAIVAITILAGCAGPEDDKPALDIPGGWKAEGPAGTSWPDTAWWRAFGSPQLDRLIQTAQRNNQDIGAAAARVLQADAQARIAGAPLLPSVGANGDASHSVSPERTVSGFGSSTTSRTVSDQFSAQLSASYEIDLWGRNRSALQSAQASALASRYDRDTVALTVTASTATTYMQILEFQDRLAIAKDNLANAQQVLNIVLAQEQAGAASALNVAQQRTVVAQQKAVIPPLEQQRQQSETALALLLGEPPERLSLGRQPLDGLDVPTIGAGLPSSLLDRRPDVQNADALLAAARFNVKEAKAALFPSIQLTGSGGFQSAALGTLFNSANTLYSLAAGLTQPIFEGGALRGQVQLSEAQYQELGQTYVKTVLAAFGDVENALIATRQTALAYQAQQEVVTQAREAFRLSEAQYTAGAVDLLTVLNAQQSYFSARDQLVQAKSDRLQAAVALYKALGGGWTAGSVKAAAGS</sequence>
<protein>
    <recommendedName>
        <fullName evidence="6">RND transporter</fullName>
    </recommendedName>
</protein>
<dbReference type="Gene3D" id="2.20.200.10">
    <property type="entry name" value="Outer membrane efflux proteins (OEP)"/>
    <property type="match status" value="1"/>
</dbReference>
<keyword evidence="2" id="KW-1134">Transmembrane beta strand</keyword>